<dbReference type="AlphaFoldDB" id="Q84T39"/>
<organism evidence="1 2">
    <name type="scientific">Oryza sativa subsp. japonica</name>
    <name type="common">Rice</name>
    <dbReference type="NCBI Taxonomy" id="39947"/>
    <lineage>
        <taxon>Eukaryota</taxon>
        <taxon>Viridiplantae</taxon>
        <taxon>Streptophyta</taxon>
        <taxon>Embryophyta</taxon>
        <taxon>Tracheophyta</taxon>
        <taxon>Spermatophyta</taxon>
        <taxon>Magnoliopsida</taxon>
        <taxon>Liliopsida</taxon>
        <taxon>Poales</taxon>
        <taxon>Poaceae</taxon>
        <taxon>BOP clade</taxon>
        <taxon>Oryzoideae</taxon>
        <taxon>Oryzeae</taxon>
        <taxon>Oryzinae</taxon>
        <taxon>Oryza</taxon>
        <taxon>Oryza sativa</taxon>
    </lineage>
</organism>
<gene>
    <name evidence="1" type="primary">OSJNBa0031I04.12</name>
</gene>
<protein>
    <submittedName>
        <fullName evidence="1">Uncharacterized protein</fullName>
    </submittedName>
</protein>
<dbReference type="Proteomes" id="UP000000763">
    <property type="component" value="Chromosome 3"/>
</dbReference>
<reference evidence="2" key="1">
    <citation type="journal article" date="2005" name="Nature">
        <title>The map-based sequence of the rice genome.</title>
        <authorList>
            <consortium name="International rice genome sequencing project (IRGSP)"/>
            <person name="Matsumoto T."/>
            <person name="Wu J."/>
            <person name="Kanamori H."/>
            <person name="Katayose Y."/>
            <person name="Fujisawa M."/>
            <person name="Namiki N."/>
            <person name="Mizuno H."/>
            <person name="Yamamoto K."/>
            <person name="Antonio B.A."/>
            <person name="Baba T."/>
            <person name="Sakata K."/>
            <person name="Nagamura Y."/>
            <person name="Aoki H."/>
            <person name="Arikawa K."/>
            <person name="Arita K."/>
            <person name="Bito T."/>
            <person name="Chiden Y."/>
            <person name="Fujitsuka N."/>
            <person name="Fukunaka R."/>
            <person name="Hamada M."/>
            <person name="Harada C."/>
            <person name="Hayashi A."/>
            <person name="Hijishita S."/>
            <person name="Honda M."/>
            <person name="Hosokawa S."/>
            <person name="Ichikawa Y."/>
            <person name="Idonuma A."/>
            <person name="Iijima M."/>
            <person name="Ikeda M."/>
            <person name="Ikeno M."/>
            <person name="Ito K."/>
            <person name="Ito S."/>
            <person name="Ito T."/>
            <person name="Ito Y."/>
            <person name="Ito Y."/>
            <person name="Iwabuchi A."/>
            <person name="Kamiya K."/>
            <person name="Karasawa W."/>
            <person name="Kurita K."/>
            <person name="Katagiri S."/>
            <person name="Kikuta A."/>
            <person name="Kobayashi H."/>
            <person name="Kobayashi N."/>
            <person name="Machita K."/>
            <person name="Maehara T."/>
            <person name="Masukawa M."/>
            <person name="Mizubayashi T."/>
            <person name="Mukai Y."/>
            <person name="Nagasaki H."/>
            <person name="Nagata Y."/>
            <person name="Naito S."/>
            <person name="Nakashima M."/>
            <person name="Nakama Y."/>
            <person name="Nakamichi Y."/>
            <person name="Nakamura M."/>
            <person name="Meguro A."/>
            <person name="Negishi M."/>
            <person name="Ohta I."/>
            <person name="Ohta T."/>
            <person name="Okamoto M."/>
            <person name="Ono N."/>
            <person name="Saji S."/>
            <person name="Sakaguchi M."/>
            <person name="Sakai K."/>
            <person name="Shibata M."/>
            <person name="Shimokawa T."/>
            <person name="Song J."/>
            <person name="Takazaki Y."/>
            <person name="Terasawa K."/>
            <person name="Tsugane M."/>
            <person name="Tsuji K."/>
            <person name="Ueda S."/>
            <person name="Waki K."/>
            <person name="Yamagata H."/>
            <person name="Yamamoto M."/>
            <person name="Yamamoto S."/>
            <person name="Yamane H."/>
            <person name="Yoshiki S."/>
            <person name="Yoshihara R."/>
            <person name="Yukawa K."/>
            <person name="Zhong H."/>
            <person name="Yano M."/>
            <person name="Yuan Q."/>
            <person name="Ouyang S."/>
            <person name="Liu J."/>
            <person name="Jones K.M."/>
            <person name="Gansberger K."/>
            <person name="Moffat K."/>
            <person name="Hill J."/>
            <person name="Bera J."/>
            <person name="Fadrosh D."/>
            <person name="Jin S."/>
            <person name="Johri S."/>
            <person name="Kim M."/>
            <person name="Overton L."/>
            <person name="Reardon M."/>
            <person name="Tsitrin T."/>
            <person name="Vuong H."/>
            <person name="Weaver B."/>
            <person name="Ciecko A."/>
            <person name="Tallon L."/>
            <person name="Jackson J."/>
            <person name="Pai G."/>
            <person name="Aken S.V."/>
            <person name="Utterback T."/>
            <person name="Reidmuller S."/>
            <person name="Feldblyum T."/>
            <person name="Hsiao J."/>
            <person name="Zismann V."/>
            <person name="Iobst S."/>
            <person name="de Vazeille A.R."/>
            <person name="Buell C.R."/>
            <person name="Ying K."/>
            <person name="Li Y."/>
            <person name="Lu T."/>
            <person name="Huang Y."/>
            <person name="Zhao Q."/>
            <person name="Feng Q."/>
            <person name="Zhang L."/>
            <person name="Zhu J."/>
            <person name="Weng Q."/>
            <person name="Mu J."/>
            <person name="Lu Y."/>
            <person name="Fan D."/>
            <person name="Liu Y."/>
            <person name="Guan J."/>
            <person name="Zhang Y."/>
            <person name="Yu S."/>
            <person name="Liu X."/>
            <person name="Zhang Y."/>
            <person name="Hong G."/>
            <person name="Han B."/>
            <person name="Choisne N."/>
            <person name="Demange N."/>
            <person name="Orjeda G."/>
            <person name="Samain S."/>
            <person name="Cattolico L."/>
            <person name="Pelletier E."/>
            <person name="Couloux A."/>
            <person name="Segurens B."/>
            <person name="Wincker P."/>
            <person name="D'Hont A."/>
            <person name="Scarpelli C."/>
            <person name="Weissenbach J."/>
            <person name="Salanoubat M."/>
            <person name="Quetier F."/>
            <person name="Yu Y."/>
            <person name="Kim H.R."/>
            <person name="Rambo T."/>
            <person name="Currie J."/>
            <person name="Collura K."/>
            <person name="Luo M."/>
            <person name="Yang T."/>
            <person name="Ammiraju J.S.S."/>
            <person name="Engler F."/>
            <person name="Soderlund C."/>
            <person name="Wing R.A."/>
            <person name="Palmer L.E."/>
            <person name="de la Bastide M."/>
            <person name="Spiegel L."/>
            <person name="Nascimento L."/>
            <person name="Zutavern T."/>
            <person name="O'Shaughnessy A."/>
            <person name="Dike S."/>
            <person name="Dedhia N."/>
            <person name="Preston R."/>
            <person name="Balija V."/>
            <person name="McCombie W.R."/>
            <person name="Chow T."/>
            <person name="Chen H."/>
            <person name="Chung M."/>
            <person name="Chen C."/>
            <person name="Shaw J."/>
            <person name="Wu H."/>
            <person name="Hsiao K."/>
            <person name="Chao Y."/>
            <person name="Chu M."/>
            <person name="Cheng C."/>
            <person name="Hour A."/>
            <person name="Lee P."/>
            <person name="Lin S."/>
            <person name="Lin Y."/>
            <person name="Liou J."/>
            <person name="Liu S."/>
            <person name="Hsing Y."/>
            <person name="Raghuvanshi S."/>
            <person name="Mohanty A."/>
            <person name="Bharti A.K."/>
            <person name="Gaur A."/>
            <person name="Gupta V."/>
            <person name="Kumar D."/>
            <person name="Ravi V."/>
            <person name="Vij S."/>
            <person name="Kapur A."/>
            <person name="Khurana P."/>
            <person name="Khurana P."/>
            <person name="Khurana J.P."/>
            <person name="Tyagi A.K."/>
            <person name="Gaikwad K."/>
            <person name="Singh A."/>
            <person name="Dalal V."/>
            <person name="Srivastava S."/>
            <person name="Dixit A."/>
            <person name="Pal A.K."/>
            <person name="Ghazi I.A."/>
            <person name="Yadav M."/>
            <person name="Pandit A."/>
            <person name="Bhargava A."/>
            <person name="Sureshbabu K."/>
            <person name="Batra K."/>
            <person name="Sharma T.R."/>
            <person name="Mohapatra T."/>
            <person name="Singh N.K."/>
            <person name="Messing J."/>
            <person name="Nelson A.B."/>
            <person name="Fuks G."/>
            <person name="Kavchok S."/>
            <person name="Keizer G."/>
            <person name="Linton E."/>
            <person name="Llaca V."/>
            <person name="Song R."/>
            <person name="Tanyolac B."/>
            <person name="Young S."/>
            <person name="Ho-Il K."/>
            <person name="Hahn J.H."/>
            <person name="Sangsakoo G."/>
            <person name="Vanavichit A."/>
            <person name="de Mattos Luiz.A.T."/>
            <person name="Zimmer P.D."/>
            <person name="Malone G."/>
            <person name="Dellagostin O."/>
            <person name="de Oliveira A.C."/>
            <person name="Bevan M."/>
            <person name="Bancroft I."/>
            <person name="Minx P."/>
            <person name="Cordum H."/>
            <person name="Wilson R."/>
            <person name="Cheng Z."/>
            <person name="Jin W."/>
            <person name="Jiang J."/>
            <person name="Leong S.A."/>
            <person name="Iwama H."/>
            <person name="Gojobori T."/>
            <person name="Itoh T."/>
            <person name="Niimura Y."/>
            <person name="Fujii Y."/>
            <person name="Habara T."/>
            <person name="Sakai H."/>
            <person name="Sato Y."/>
            <person name="Wilson G."/>
            <person name="Kumar K."/>
            <person name="McCouch S."/>
            <person name="Juretic N."/>
            <person name="Hoen D."/>
            <person name="Wright S."/>
            <person name="Bruskiewich R."/>
            <person name="Bureau T."/>
            <person name="Miyao A."/>
            <person name="Hirochika H."/>
            <person name="Nishikawa T."/>
            <person name="Kadowaki K."/>
            <person name="Sugiura M."/>
            <person name="Burr B."/>
            <person name="Sasaki T."/>
        </authorList>
    </citation>
    <scope>NUCLEOTIDE SEQUENCE [LARGE SCALE GENOMIC DNA]</scope>
    <source>
        <strain evidence="2">cv. Nipponbare</strain>
    </source>
</reference>
<evidence type="ECO:0000313" key="1">
    <source>
        <dbReference type="EMBL" id="AAO66571.1"/>
    </source>
</evidence>
<dbReference type="EMBL" id="AC135560">
    <property type="protein sequence ID" value="AAO66571.1"/>
    <property type="molecule type" value="Genomic_DNA"/>
</dbReference>
<proteinExistence type="predicted"/>
<name>Q84T39_ORYSJ</name>
<reference evidence="2" key="2">
    <citation type="journal article" date="2008" name="Nucleic Acids Res.">
        <title>The rice annotation project database (RAP-DB): 2008 update.</title>
        <authorList>
            <consortium name="The rice annotation project (RAP)"/>
        </authorList>
    </citation>
    <scope>GENOME REANNOTATION</scope>
    <source>
        <strain evidence="2">cv. Nipponbare</strain>
    </source>
</reference>
<sequence>MVTRLAVMCSGSGLDRGGAGLCPREFSGCYKNRVCIGCEGIGWSLHRLRRIGQRTADTADRGGAADCDEDGFRAVSGIDQSASRGLPRWR</sequence>
<accession>Q84T39</accession>
<evidence type="ECO:0000313" key="2">
    <source>
        <dbReference type="Proteomes" id="UP000000763"/>
    </source>
</evidence>